<dbReference type="SFLD" id="SFLDG01129">
    <property type="entry name" value="C1.5:_HAD__Beta-PGM__Phosphata"/>
    <property type="match status" value="1"/>
</dbReference>
<dbReference type="RefSeq" id="WP_163731159.1">
    <property type="nucleotide sequence ID" value="NZ_AP022610.1"/>
</dbReference>
<dbReference type="InterPro" id="IPR006439">
    <property type="entry name" value="HAD-SF_hydro_IA"/>
</dbReference>
<sequence>MTYDVVVFDVLGTVVDEDEARKRATATLFASAGRSADAVDAFALAWDEAESELIGAVAGARAGWETHDAICLKALRDIVRRDEAGASFSAEAMSTAALFGRDIEPWPESVRAIDALRAERPVIALTNGSAPTMAEMSRRTGLRWTELISADDVETFKPNPRMYERLTSRGIAEPRTTLFVAAHPWDLDTAAQHCYRTALVLRPGVPAEAGYDHLVDDLDGIVALFSATAG</sequence>
<keyword evidence="3" id="KW-1185">Reference proteome</keyword>
<dbReference type="SUPFAM" id="SSF56784">
    <property type="entry name" value="HAD-like"/>
    <property type="match status" value="1"/>
</dbReference>
<evidence type="ECO:0000256" key="1">
    <source>
        <dbReference type="ARBA" id="ARBA00022801"/>
    </source>
</evidence>
<dbReference type="Gene3D" id="1.10.150.240">
    <property type="entry name" value="Putative phosphatase, domain 2"/>
    <property type="match status" value="1"/>
</dbReference>
<dbReference type="AlphaFoldDB" id="A0A7I7X9D2"/>
<proteinExistence type="predicted"/>
<dbReference type="Pfam" id="PF00702">
    <property type="entry name" value="Hydrolase"/>
    <property type="match status" value="1"/>
</dbReference>
<dbReference type="KEGG" id="mmag:MMAD_01800"/>
<dbReference type="GO" id="GO:0016787">
    <property type="term" value="F:hydrolase activity"/>
    <property type="evidence" value="ECO:0007669"/>
    <property type="project" value="UniProtKB-KW"/>
</dbReference>
<dbReference type="InterPro" id="IPR051540">
    <property type="entry name" value="S-2-haloacid_dehalogenase"/>
</dbReference>
<keyword evidence="1" id="KW-0378">Hydrolase</keyword>
<reference evidence="2 3" key="1">
    <citation type="journal article" date="2019" name="Emerg. Microbes Infect.">
        <title>Comprehensive subspecies identification of 175 nontuberculous mycobacteria species based on 7547 genomic profiles.</title>
        <authorList>
            <person name="Matsumoto Y."/>
            <person name="Kinjo T."/>
            <person name="Motooka D."/>
            <person name="Nabeya D."/>
            <person name="Jung N."/>
            <person name="Uechi K."/>
            <person name="Horii T."/>
            <person name="Iida T."/>
            <person name="Fujita J."/>
            <person name="Nakamura S."/>
        </authorList>
    </citation>
    <scope>NUCLEOTIDE SEQUENCE [LARGE SCALE GENOMIC DNA]</scope>
    <source>
        <strain evidence="2 3">JCM 13574</strain>
    </source>
</reference>
<dbReference type="Proteomes" id="UP000466517">
    <property type="component" value="Chromosome"/>
</dbReference>
<dbReference type="SFLD" id="SFLDS00003">
    <property type="entry name" value="Haloacid_Dehalogenase"/>
    <property type="match status" value="1"/>
</dbReference>
<accession>A0A7I7X9D2</accession>
<gene>
    <name evidence="2" type="ORF">MMAD_01800</name>
</gene>
<dbReference type="EMBL" id="AP022610">
    <property type="protein sequence ID" value="BBZ25885.1"/>
    <property type="molecule type" value="Genomic_DNA"/>
</dbReference>
<dbReference type="NCBIfam" id="TIGR01493">
    <property type="entry name" value="HAD-SF-IA-v2"/>
    <property type="match status" value="1"/>
</dbReference>
<evidence type="ECO:0000313" key="3">
    <source>
        <dbReference type="Proteomes" id="UP000466517"/>
    </source>
</evidence>
<dbReference type="InterPro" id="IPR023214">
    <property type="entry name" value="HAD_sf"/>
</dbReference>
<dbReference type="InterPro" id="IPR036412">
    <property type="entry name" value="HAD-like_sf"/>
</dbReference>
<evidence type="ECO:0000313" key="2">
    <source>
        <dbReference type="EMBL" id="BBZ25885.1"/>
    </source>
</evidence>
<organism evidence="2 3">
    <name type="scientific">Mycolicibacterium madagascariense</name>
    <dbReference type="NCBI Taxonomy" id="212765"/>
    <lineage>
        <taxon>Bacteria</taxon>
        <taxon>Bacillati</taxon>
        <taxon>Actinomycetota</taxon>
        <taxon>Actinomycetes</taxon>
        <taxon>Mycobacteriales</taxon>
        <taxon>Mycobacteriaceae</taxon>
        <taxon>Mycolicibacterium</taxon>
    </lineage>
</organism>
<protein>
    <submittedName>
        <fullName evidence="2">Haloacid dehalogenase</fullName>
    </submittedName>
</protein>
<name>A0A7I7X9D2_9MYCO</name>
<dbReference type="PRINTS" id="PR00413">
    <property type="entry name" value="HADHALOGNASE"/>
</dbReference>
<dbReference type="Gene3D" id="3.40.50.1000">
    <property type="entry name" value="HAD superfamily/HAD-like"/>
    <property type="match status" value="1"/>
</dbReference>
<dbReference type="PANTHER" id="PTHR43316:SF3">
    <property type="entry name" value="HALOACID DEHALOGENASE, TYPE II (AFU_ORTHOLOGUE AFUA_2G07750)-RELATED"/>
    <property type="match status" value="1"/>
</dbReference>
<dbReference type="InterPro" id="IPR023198">
    <property type="entry name" value="PGP-like_dom2"/>
</dbReference>
<dbReference type="PANTHER" id="PTHR43316">
    <property type="entry name" value="HYDROLASE, HALOACID DELAHOGENASE-RELATED"/>
    <property type="match status" value="1"/>
</dbReference>